<dbReference type="AlphaFoldDB" id="A0A1J5QB58"/>
<dbReference type="EMBL" id="MLJW01002404">
    <property type="protein sequence ID" value="OIQ74731.1"/>
    <property type="molecule type" value="Genomic_DNA"/>
</dbReference>
<feature type="region of interest" description="Disordered" evidence="1">
    <location>
        <begin position="470"/>
        <end position="492"/>
    </location>
</feature>
<comment type="caution">
    <text evidence="2">The sequence shown here is derived from an EMBL/GenBank/DDBJ whole genome shotgun (WGS) entry which is preliminary data.</text>
</comment>
<accession>A0A1J5QB58</accession>
<proteinExistence type="predicted"/>
<name>A0A1J5QB58_9ZZZZ</name>
<gene>
    <name evidence="2" type="ORF">GALL_436090</name>
</gene>
<sequence>MRQVGAGARQLLRIARRRHRGAIDRPRGDAARRREHAQQRVEVLARDGLVQRDADDAGTGVAQIDAGGVRRRVNRRGVLAGAHRQRVEVGLMRQRPALRAQRVGQQRGVRMHALRDARQPLRAVVDRIHAGDHRRQHLRGADVARRLLAADVLLARLQRQAQRRLAVRVDADADQTPGHLALERVAHRHVGGVRAAEAQRQAEALRAAHGDVGAEFARRRQHGQREDVGGDDDQRAALVRRGDELAPVVHPAVDPRILQQHRGVVGLRGLRRGADDDLDPQRTRSRVQHLERLRQQVVGGVDAARRALAGAQRQRHRLGRSGGLVEHRRVGHVERGEVGDHGLEVDQRLQAPLADLGLVRRVRGVPGRVLEHVALDDAGQHGPAVALADEIAHQPVAAGDLAQFGERAFLADRGGQIEIAAPAQRVGYDRAQHRVEVGVAEQFQHQLLLFGAGADVAAAERRGVFEFGEGRGAGHGGAGKDGLDQAPASSFW</sequence>
<feature type="compositionally biased region" description="Gly residues" evidence="1">
    <location>
        <begin position="470"/>
        <end position="480"/>
    </location>
</feature>
<reference evidence="2" key="1">
    <citation type="submission" date="2016-10" db="EMBL/GenBank/DDBJ databases">
        <title>Sequence of Gallionella enrichment culture.</title>
        <authorList>
            <person name="Poehlein A."/>
            <person name="Muehling M."/>
            <person name="Daniel R."/>
        </authorList>
    </citation>
    <scope>NUCLEOTIDE SEQUENCE</scope>
</reference>
<evidence type="ECO:0000256" key="1">
    <source>
        <dbReference type="SAM" id="MobiDB-lite"/>
    </source>
</evidence>
<protein>
    <submittedName>
        <fullName evidence="2">Uncharacterized protein</fullName>
    </submittedName>
</protein>
<organism evidence="2">
    <name type="scientific">mine drainage metagenome</name>
    <dbReference type="NCBI Taxonomy" id="410659"/>
    <lineage>
        <taxon>unclassified sequences</taxon>
        <taxon>metagenomes</taxon>
        <taxon>ecological metagenomes</taxon>
    </lineage>
</organism>
<evidence type="ECO:0000313" key="2">
    <source>
        <dbReference type="EMBL" id="OIQ74731.1"/>
    </source>
</evidence>